<dbReference type="RefSeq" id="WP_306710939.1">
    <property type="nucleotide sequence ID" value="NZ_JAUJFI010000186.1"/>
</dbReference>
<dbReference type="Pfam" id="PF02780">
    <property type="entry name" value="Transketolase_C"/>
    <property type="match status" value="1"/>
</dbReference>
<dbReference type="PANTHER" id="PTHR11516:SF2">
    <property type="entry name" value="PYRUVATE DEHYDROGENASE ALPHA SUBUNIT"/>
    <property type="match status" value="1"/>
</dbReference>
<comment type="caution">
    <text evidence="9">The sequence shown here is derived from an EMBL/GenBank/DDBJ whole genome shotgun (WGS) entry which is preliminary data.</text>
</comment>
<dbReference type="InterPro" id="IPR005475">
    <property type="entry name" value="Transketolase-like_Pyr-bd"/>
</dbReference>
<dbReference type="InterPro" id="IPR001017">
    <property type="entry name" value="DH_E1"/>
</dbReference>
<evidence type="ECO:0000313" key="9">
    <source>
        <dbReference type="EMBL" id="MDQ2105972.1"/>
    </source>
</evidence>
<evidence type="ECO:0000256" key="4">
    <source>
        <dbReference type="ARBA" id="ARBA00013321"/>
    </source>
</evidence>
<evidence type="ECO:0000256" key="1">
    <source>
        <dbReference type="ARBA" id="ARBA00001964"/>
    </source>
</evidence>
<gene>
    <name evidence="9" type="ORF">QSG27_24975</name>
</gene>
<sequence>MGKKDGGTAAGIEQAYLIRAVEQRLLDLYREGLVRGTVHTCTGQEWIGVALGNALEPQDRLLSNHRGHGHFLGRTGDVAGLFAEVMGRATGVCRGMGGTQHLCRDGFLSNGILGGMAPVAGGMALAQKFEGAKGVTVVVLGDGAMAEGVIYETLNIASRFGLPLYIVCESNGIAQSTPVDNVLAGSLTARAEAFGIATRRSDTWDVATLLQDVQEAVAAVRDRSAPLFHVIETFRLNAHSKGDDDRPRAVLERYWERDPLTRLLAEGDPIAHACQDRVRAAVAAAEGAARRAPPAAVPEPVLAGTMLRPVTLRPWRPPAGRLVDAINAGLHRALAEDERVVLLGEDIEAPYGGAFKATRDLSHAFPGRVLNTPISEAALVGLGNGLALAGRRPVVEIMFGDFLTLGFDQLLNHAAKFRGMYGGRVKVPLVVRTPMGGRHGYGPTHSQSLEKHFLGIPDLDVVALHSRADAAALYARLPAEIDGPLLVIENKGAYREEGGTDLIRGFDYQETDERWPTLLIRPRGPADCTLFCYGGMLREAERAADILFEEDEILVEIVCPVALHPFNAAPLLDSVSRTRRLVTVEEGCAFAGMGSEIVAWLAEHGDVPFRCRRLGAASHPIPAAIEAEAALLPDAAAIRKAIQDVMQ</sequence>
<comment type="subunit">
    <text evidence="3">Homodimer. Part of the 2-oxoglutarate dehydrogenase (OGDH) complex composed of E1 (2-oxoglutarate dehydrogenase), E2 (dihydrolipoamide succinyltransferase) and E3 (dihydrolipoamide dehydrogenase); the complex contains multiple copies of the three enzymatic components (E1, E2 and E3).</text>
</comment>
<evidence type="ECO:0000259" key="8">
    <source>
        <dbReference type="SMART" id="SM00861"/>
    </source>
</evidence>
<dbReference type="Gene3D" id="3.40.50.970">
    <property type="match status" value="2"/>
</dbReference>
<evidence type="ECO:0000256" key="5">
    <source>
        <dbReference type="ARBA" id="ARBA00023002"/>
    </source>
</evidence>
<dbReference type="InterPro" id="IPR033248">
    <property type="entry name" value="Transketolase_C"/>
</dbReference>
<dbReference type="InterPro" id="IPR009014">
    <property type="entry name" value="Transketo_C/PFOR_II"/>
</dbReference>
<dbReference type="SMART" id="SM00861">
    <property type="entry name" value="Transket_pyr"/>
    <property type="match status" value="1"/>
</dbReference>
<dbReference type="CDD" id="cd02000">
    <property type="entry name" value="TPP_E1_PDC_ADC_BCADC"/>
    <property type="match status" value="1"/>
</dbReference>
<evidence type="ECO:0000256" key="7">
    <source>
        <dbReference type="ARBA" id="ARBA00030680"/>
    </source>
</evidence>
<dbReference type="PANTHER" id="PTHR11516">
    <property type="entry name" value="PYRUVATE DEHYDROGENASE E1 COMPONENT, ALPHA SUBUNIT BACTERIAL AND ORGANELLAR"/>
    <property type="match status" value="1"/>
</dbReference>
<dbReference type="Proteomes" id="UP001227317">
    <property type="component" value="Unassembled WGS sequence"/>
</dbReference>
<protein>
    <recommendedName>
        <fullName evidence="4">2-oxoglutarate dehydrogenase E1 component</fullName>
    </recommendedName>
    <alternativeName>
        <fullName evidence="7">Alpha-ketoglutarate dehydrogenase</fullName>
    </alternativeName>
</protein>
<name>A0ABU0WP15_9PROT</name>
<dbReference type="EMBL" id="JAUJFI010000186">
    <property type="protein sequence ID" value="MDQ2105972.1"/>
    <property type="molecule type" value="Genomic_DNA"/>
</dbReference>
<dbReference type="Pfam" id="PF00676">
    <property type="entry name" value="E1_dh"/>
    <property type="match status" value="1"/>
</dbReference>
<proteinExistence type="predicted"/>
<comment type="cofactor">
    <cofactor evidence="1">
        <name>thiamine diphosphate</name>
        <dbReference type="ChEBI" id="CHEBI:58937"/>
    </cofactor>
</comment>
<evidence type="ECO:0000256" key="3">
    <source>
        <dbReference type="ARBA" id="ARBA00011301"/>
    </source>
</evidence>
<dbReference type="InterPro" id="IPR050642">
    <property type="entry name" value="PDH_E1_Alpha_Subunit"/>
</dbReference>
<dbReference type="SUPFAM" id="SSF52922">
    <property type="entry name" value="TK C-terminal domain-like"/>
    <property type="match status" value="1"/>
</dbReference>
<reference evidence="9 10" key="1">
    <citation type="submission" date="2023-06" db="EMBL/GenBank/DDBJ databases">
        <title>Azospirillum isscasensis sp.nov, a bacterium isolated from rhizosphere soil of rice.</title>
        <authorList>
            <person name="Wang H."/>
        </authorList>
    </citation>
    <scope>NUCLEOTIDE SEQUENCE [LARGE SCALE GENOMIC DNA]</scope>
    <source>
        <strain evidence="9 10">C340-1</strain>
    </source>
</reference>
<organism evidence="9 10">
    <name type="scientific">Azospirillum isscasi</name>
    <dbReference type="NCBI Taxonomy" id="3053926"/>
    <lineage>
        <taxon>Bacteria</taxon>
        <taxon>Pseudomonadati</taxon>
        <taxon>Pseudomonadota</taxon>
        <taxon>Alphaproteobacteria</taxon>
        <taxon>Rhodospirillales</taxon>
        <taxon>Azospirillaceae</taxon>
        <taxon>Azospirillum</taxon>
    </lineage>
</organism>
<evidence type="ECO:0000256" key="6">
    <source>
        <dbReference type="ARBA" id="ARBA00023052"/>
    </source>
</evidence>
<dbReference type="InterPro" id="IPR029061">
    <property type="entry name" value="THDP-binding"/>
</dbReference>
<keyword evidence="5" id="KW-0560">Oxidoreductase</keyword>
<comment type="function">
    <text evidence="2">E1 component of the 2-oxoglutarate dehydrogenase (OGDH) complex which catalyzes the decarboxylation of 2-oxoglutarate, the first step in the conversion of 2-oxoglutarate to succinyl-CoA and CO(2).</text>
</comment>
<dbReference type="SUPFAM" id="SSF52518">
    <property type="entry name" value="Thiamin diphosphate-binding fold (THDP-binding)"/>
    <property type="match status" value="2"/>
</dbReference>
<accession>A0ABU0WP15</accession>
<dbReference type="Pfam" id="PF02779">
    <property type="entry name" value="Transket_pyr"/>
    <property type="match status" value="1"/>
</dbReference>
<evidence type="ECO:0000256" key="2">
    <source>
        <dbReference type="ARBA" id="ARBA00003906"/>
    </source>
</evidence>
<dbReference type="Gene3D" id="3.40.50.920">
    <property type="match status" value="1"/>
</dbReference>
<feature type="domain" description="Transketolase-like pyrimidine-binding" evidence="8">
    <location>
        <begin position="320"/>
        <end position="496"/>
    </location>
</feature>
<keyword evidence="10" id="KW-1185">Reference proteome</keyword>
<evidence type="ECO:0000313" key="10">
    <source>
        <dbReference type="Proteomes" id="UP001227317"/>
    </source>
</evidence>
<keyword evidence="6" id="KW-0786">Thiamine pyrophosphate</keyword>